<dbReference type="EMBL" id="PIDR01002573">
    <property type="protein sequence ID" value="PLO49333.1"/>
    <property type="molecule type" value="Genomic_DNA"/>
</dbReference>
<reference evidence="3 4" key="1">
    <citation type="submission" date="2017-11" db="EMBL/GenBank/DDBJ databases">
        <authorList>
            <person name="Han C.G."/>
        </authorList>
    </citation>
    <scope>NUCLEOTIDE SEQUENCE [LARGE SCALE GENOMIC DNA]</scope>
    <source>
        <strain evidence="3 4">A10</strain>
    </source>
</reference>
<evidence type="ECO:0000313" key="4">
    <source>
        <dbReference type="Proteomes" id="UP000234667"/>
    </source>
</evidence>
<name>A0A2J5N684_9ENTR</name>
<dbReference type="InterPro" id="IPR016163">
    <property type="entry name" value="Ald_DH_C"/>
</dbReference>
<dbReference type="InterPro" id="IPR016161">
    <property type="entry name" value="Ald_DH/histidinol_DH"/>
</dbReference>
<dbReference type="Proteomes" id="UP000234667">
    <property type="component" value="Unassembled WGS sequence"/>
</dbReference>
<dbReference type="PANTHER" id="PTHR42862">
    <property type="entry name" value="DELTA-1-PYRROLINE-5-CARBOXYLATE DEHYDROGENASE 1, ISOFORM A-RELATED"/>
    <property type="match status" value="1"/>
</dbReference>
<evidence type="ECO:0000313" key="3">
    <source>
        <dbReference type="EMBL" id="PLO49333.1"/>
    </source>
</evidence>
<dbReference type="GO" id="GO:0010133">
    <property type="term" value="P:L-proline catabolic process to L-glutamate"/>
    <property type="evidence" value="ECO:0007669"/>
    <property type="project" value="TreeGrafter"/>
</dbReference>
<dbReference type="InterPro" id="IPR050485">
    <property type="entry name" value="Proline_metab_enzyme"/>
</dbReference>
<dbReference type="PANTHER" id="PTHR42862:SF1">
    <property type="entry name" value="DELTA-1-PYRROLINE-5-CARBOXYLATE DEHYDROGENASE 2, ISOFORM A-RELATED"/>
    <property type="match status" value="1"/>
</dbReference>
<feature type="non-terminal residue" evidence="3">
    <location>
        <position position="81"/>
    </location>
</feature>
<keyword evidence="1" id="KW-0560">Oxidoreductase</keyword>
<dbReference type="Gene3D" id="3.40.309.10">
    <property type="entry name" value="Aldehyde Dehydrogenase, Chain A, domain 2"/>
    <property type="match status" value="2"/>
</dbReference>
<keyword evidence="2" id="KW-0520">NAD</keyword>
<proteinExistence type="predicted"/>
<gene>
    <name evidence="3" type="ORF">CWN49_38860</name>
</gene>
<dbReference type="SUPFAM" id="SSF53720">
    <property type="entry name" value="ALDH-like"/>
    <property type="match status" value="2"/>
</dbReference>
<reference evidence="3 4" key="2">
    <citation type="submission" date="2018-01" db="EMBL/GenBank/DDBJ databases">
        <title>Genomic study of Klebsiella pneumoniae.</title>
        <authorList>
            <person name="Yang Y."/>
            <person name="Bicalho R."/>
        </authorList>
    </citation>
    <scope>NUCLEOTIDE SEQUENCE [LARGE SCALE GENOMIC DNA]</scope>
    <source>
        <strain evidence="3 4">A10</strain>
    </source>
</reference>
<accession>A0A2J5N684</accession>
<evidence type="ECO:0000256" key="1">
    <source>
        <dbReference type="ARBA" id="ARBA00023002"/>
    </source>
</evidence>
<sequence length="81" mass="8327">GYGLTLGVHTRIDETIAQVTGSANVGNLYVNRNMVGAVVGVHTRIDETIAQVTGSANVGNLYVNRNMVGAVVGVQPFGGEG</sequence>
<dbReference type="GO" id="GO:0003842">
    <property type="term" value="F:L-glutamate gamma-semialdehyde dehydrogenase activity"/>
    <property type="evidence" value="ECO:0007669"/>
    <property type="project" value="TreeGrafter"/>
</dbReference>
<feature type="non-terminal residue" evidence="3">
    <location>
        <position position="1"/>
    </location>
</feature>
<dbReference type="AlphaFoldDB" id="A0A2J5N684"/>
<dbReference type="GO" id="GO:0009898">
    <property type="term" value="C:cytoplasmic side of plasma membrane"/>
    <property type="evidence" value="ECO:0007669"/>
    <property type="project" value="TreeGrafter"/>
</dbReference>
<evidence type="ECO:0000256" key="2">
    <source>
        <dbReference type="ARBA" id="ARBA00023027"/>
    </source>
</evidence>
<comment type="caution">
    <text evidence="3">The sequence shown here is derived from an EMBL/GenBank/DDBJ whole genome shotgun (WGS) entry which is preliminary data.</text>
</comment>
<organism evidence="3 4">
    <name type="scientific">Klebsiella michiganensis</name>
    <dbReference type="NCBI Taxonomy" id="1134687"/>
    <lineage>
        <taxon>Bacteria</taxon>
        <taxon>Pseudomonadati</taxon>
        <taxon>Pseudomonadota</taxon>
        <taxon>Gammaproteobacteria</taxon>
        <taxon>Enterobacterales</taxon>
        <taxon>Enterobacteriaceae</taxon>
        <taxon>Klebsiella/Raoultella group</taxon>
        <taxon>Klebsiella</taxon>
    </lineage>
</organism>
<protein>
    <submittedName>
        <fullName evidence="3">Uncharacterized protein</fullName>
    </submittedName>
</protein>